<name>A0A7Y0EG97_9CLOT</name>
<accession>A0A7Y0EG97</accession>
<proteinExistence type="predicted"/>
<dbReference type="AlphaFoldDB" id="A0A7Y0EG97"/>
<dbReference type="EMBL" id="JABBNI010000008">
    <property type="protein sequence ID" value="NMM61900.1"/>
    <property type="molecule type" value="Genomic_DNA"/>
</dbReference>
<dbReference type="RefSeq" id="WP_169296501.1">
    <property type="nucleotide sequence ID" value="NZ_JABBNI010000008.1"/>
</dbReference>
<sequence length="59" mass="6811">MMKLTEVIYLEVQNKCEEIKGKTYEYLDNGYSITDAAIKAVFNLTVLHILIMQIRQCLG</sequence>
<evidence type="ECO:0000313" key="2">
    <source>
        <dbReference type="Proteomes" id="UP000537131"/>
    </source>
</evidence>
<reference evidence="1 2" key="1">
    <citation type="submission" date="2020-06" db="EMBL/GenBank/DDBJ databases">
        <title>Complete Genome Sequence of Clostridium muelleri sp. nov. P21T, an Acid-Alcohol Producing Acetogen Isolated from Old Hay.</title>
        <authorList>
            <person name="Duncan K.E."/>
            <person name="Tanner R.S."/>
        </authorList>
    </citation>
    <scope>NUCLEOTIDE SEQUENCE [LARGE SCALE GENOMIC DNA]</scope>
    <source>
        <strain evidence="1 2">P21</strain>
    </source>
</reference>
<organism evidence="1 2">
    <name type="scientific">Clostridium muellerianum</name>
    <dbReference type="NCBI Taxonomy" id="2716538"/>
    <lineage>
        <taxon>Bacteria</taxon>
        <taxon>Bacillati</taxon>
        <taxon>Bacillota</taxon>
        <taxon>Clostridia</taxon>
        <taxon>Eubacteriales</taxon>
        <taxon>Clostridiaceae</taxon>
        <taxon>Clostridium</taxon>
    </lineage>
</organism>
<evidence type="ECO:0000313" key="1">
    <source>
        <dbReference type="EMBL" id="NMM61900.1"/>
    </source>
</evidence>
<protein>
    <submittedName>
        <fullName evidence="1">Uncharacterized protein</fullName>
    </submittedName>
</protein>
<dbReference type="Proteomes" id="UP000537131">
    <property type="component" value="Unassembled WGS sequence"/>
</dbReference>
<gene>
    <name evidence="1" type="ORF">HBE96_04190</name>
</gene>
<comment type="caution">
    <text evidence="1">The sequence shown here is derived from an EMBL/GenBank/DDBJ whole genome shotgun (WGS) entry which is preliminary data.</text>
</comment>
<keyword evidence="2" id="KW-1185">Reference proteome</keyword>